<comment type="similarity">
    <text evidence="2">Belongs to the DoxX family.</text>
</comment>
<feature type="transmembrane region" description="Helical" evidence="8">
    <location>
        <begin position="212"/>
        <end position="231"/>
    </location>
</feature>
<proteinExistence type="inferred from homology"/>
<evidence type="ECO:0000256" key="4">
    <source>
        <dbReference type="ARBA" id="ARBA00022692"/>
    </source>
</evidence>
<keyword evidence="3" id="KW-1003">Cell membrane</keyword>
<dbReference type="InterPro" id="IPR032808">
    <property type="entry name" value="DoxX"/>
</dbReference>
<evidence type="ECO:0000256" key="6">
    <source>
        <dbReference type="ARBA" id="ARBA00023136"/>
    </source>
</evidence>
<dbReference type="Proteomes" id="UP000471120">
    <property type="component" value="Unassembled WGS sequence"/>
</dbReference>
<dbReference type="PANTHER" id="PTHR33452:SF1">
    <property type="entry name" value="INNER MEMBRANE PROTEIN YPHA-RELATED"/>
    <property type="match status" value="1"/>
</dbReference>
<evidence type="ECO:0000256" key="5">
    <source>
        <dbReference type="ARBA" id="ARBA00022989"/>
    </source>
</evidence>
<evidence type="ECO:0000256" key="7">
    <source>
        <dbReference type="SAM" id="MobiDB-lite"/>
    </source>
</evidence>
<evidence type="ECO:0000256" key="8">
    <source>
        <dbReference type="SAM" id="Phobius"/>
    </source>
</evidence>
<dbReference type="EMBL" id="QRCM01000001">
    <property type="protein sequence ID" value="TXG90781.1"/>
    <property type="molecule type" value="Genomic_DNA"/>
</dbReference>
<sequence>MFAVSENPKDSTSSRPSRTDSAAGFDRQGPSPYDDQPTERVATVGAAPTEQFPIYGTGPTEVLPTSGTPEAYAAAAREQDTTNPTPAAPVPVDRERLPARRGTLDLGLLALRVAVGAILLVHGLQKLAGLWGGPGLDGYEQALAESGFDQARVLAIVGAAGETAAGALLILGLLTPWAAAGALALMINAWAFRQAAEPGLQFFAPDGIEYETLLGVCAGVIVLTGPGRIALDGRRGWATRPFVGSLLLAAIGIAAGVAVWVLLNGANPLV</sequence>
<evidence type="ECO:0000313" key="10">
    <source>
        <dbReference type="Proteomes" id="UP000471120"/>
    </source>
</evidence>
<dbReference type="GO" id="GO:0005886">
    <property type="term" value="C:plasma membrane"/>
    <property type="evidence" value="ECO:0007669"/>
    <property type="project" value="UniProtKB-SubCell"/>
</dbReference>
<dbReference type="PANTHER" id="PTHR33452">
    <property type="entry name" value="OXIDOREDUCTASE CATD-RELATED"/>
    <property type="match status" value="1"/>
</dbReference>
<evidence type="ECO:0000256" key="3">
    <source>
        <dbReference type="ARBA" id="ARBA00022475"/>
    </source>
</evidence>
<organism evidence="9 10">
    <name type="scientific">Rhodococcus rhodnii</name>
    <dbReference type="NCBI Taxonomy" id="38312"/>
    <lineage>
        <taxon>Bacteria</taxon>
        <taxon>Bacillati</taxon>
        <taxon>Actinomycetota</taxon>
        <taxon>Actinomycetes</taxon>
        <taxon>Mycobacteriales</taxon>
        <taxon>Nocardiaceae</taxon>
        <taxon>Rhodococcus</taxon>
    </lineage>
</organism>
<keyword evidence="4 8" id="KW-0812">Transmembrane</keyword>
<dbReference type="Pfam" id="PF07681">
    <property type="entry name" value="DoxX"/>
    <property type="match status" value="1"/>
</dbReference>
<feature type="transmembrane region" description="Helical" evidence="8">
    <location>
        <begin position="168"/>
        <end position="192"/>
    </location>
</feature>
<keyword evidence="5 8" id="KW-1133">Transmembrane helix</keyword>
<feature type="transmembrane region" description="Helical" evidence="8">
    <location>
        <begin position="243"/>
        <end position="263"/>
    </location>
</feature>
<feature type="compositionally biased region" description="Low complexity" evidence="7">
    <location>
        <begin position="10"/>
        <end position="23"/>
    </location>
</feature>
<reference evidence="9 10" key="1">
    <citation type="submission" date="2018-07" db="EMBL/GenBank/DDBJ databases">
        <title>Genome sequence of Rhodococcus rhodnii ATCC 35071 from Rhodnius prolixus.</title>
        <authorList>
            <person name="Patel V."/>
            <person name="Vogel K.J."/>
        </authorList>
    </citation>
    <scope>NUCLEOTIDE SEQUENCE [LARGE SCALE GENOMIC DNA]</scope>
    <source>
        <strain evidence="9 10">ATCC 35071</strain>
    </source>
</reference>
<evidence type="ECO:0000313" key="9">
    <source>
        <dbReference type="EMBL" id="TXG90781.1"/>
    </source>
</evidence>
<protein>
    <submittedName>
        <fullName evidence="9">DoxX family protein</fullName>
    </submittedName>
</protein>
<accession>A0A6P2CGC3</accession>
<comment type="caution">
    <text evidence="9">The sequence shown here is derived from an EMBL/GenBank/DDBJ whole genome shotgun (WGS) entry which is preliminary data.</text>
</comment>
<feature type="region of interest" description="Disordered" evidence="7">
    <location>
        <begin position="1"/>
        <end position="67"/>
    </location>
</feature>
<evidence type="ECO:0000256" key="2">
    <source>
        <dbReference type="ARBA" id="ARBA00006679"/>
    </source>
</evidence>
<comment type="subcellular location">
    <subcellularLocation>
        <location evidence="1">Cell membrane</location>
        <topology evidence="1">Multi-pass membrane protein</topology>
    </subcellularLocation>
</comment>
<name>A0A6P2CGC3_9NOCA</name>
<evidence type="ECO:0000256" key="1">
    <source>
        <dbReference type="ARBA" id="ARBA00004651"/>
    </source>
</evidence>
<gene>
    <name evidence="9" type="ORF">DW322_11800</name>
</gene>
<dbReference type="AlphaFoldDB" id="A0A6P2CGC3"/>
<dbReference type="InterPro" id="IPR051907">
    <property type="entry name" value="DoxX-like_oxidoreductase"/>
</dbReference>
<keyword evidence="6 8" id="KW-0472">Membrane</keyword>